<accession>A0A142BGQ4</accession>
<organism evidence="14 15">
    <name type="scientific">Endozoicomonas montiporae CL-33</name>
    <dbReference type="NCBI Taxonomy" id="570277"/>
    <lineage>
        <taxon>Bacteria</taxon>
        <taxon>Pseudomonadati</taxon>
        <taxon>Pseudomonadota</taxon>
        <taxon>Gammaproteobacteria</taxon>
        <taxon>Oceanospirillales</taxon>
        <taxon>Endozoicomonadaceae</taxon>
        <taxon>Endozoicomonas</taxon>
    </lineage>
</organism>
<dbReference type="InterPro" id="IPR037066">
    <property type="entry name" value="Plug_dom_sf"/>
</dbReference>
<dbReference type="STRING" id="570277.EZMO1_3992"/>
<dbReference type="SUPFAM" id="SSF56935">
    <property type="entry name" value="Porins"/>
    <property type="match status" value="1"/>
</dbReference>
<evidence type="ECO:0000313" key="15">
    <source>
        <dbReference type="Proteomes" id="UP000071065"/>
    </source>
</evidence>
<dbReference type="CDD" id="cd01347">
    <property type="entry name" value="ligand_gated_channel"/>
    <property type="match status" value="1"/>
</dbReference>
<feature type="domain" description="TonB-dependent receptor plug" evidence="13">
    <location>
        <begin position="45"/>
        <end position="149"/>
    </location>
</feature>
<keyword evidence="8 10" id="KW-0472">Membrane</keyword>
<dbReference type="GO" id="GO:0015889">
    <property type="term" value="P:cobalamin transport"/>
    <property type="evidence" value="ECO:0007669"/>
    <property type="project" value="TreeGrafter"/>
</dbReference>
<keyword evidence="3 10" id="KW-1134">Transmembrane beta strand</keyword>
<evidence type="ECO:0000256" key="11">
    <source>
        <dbReference type="RuleBase" id="RU003357"/>
    </source>
</evidence>
<proteinExistence type="inferred from homology"/>
<protein>
    <submittedName>
        <fullName evidence="14">Ligand-gated TonB-dependent outer membrane channel</fullName>
    </submittedName>
</protein>
<dbReference type="Pfam" id="PF07715">
    <property type="entry name" value="Plug"/>
    <property type="match status" value="1"/>
</dbReference>
<dbReference type="InterPro" id="IPR000531">
    <property type="entry name" value="Beta-barrel_TonB"/>
</dbReference>
<evidence type="ECO:0000313" key="14">
    <source>
        <dbReference type="EMBL" id="AMO57930.1"/>
    </source>
</evidence>
<keyword evidence="7 11" id="KW-0798">TonB box</keyword>
<evidence type="ECO:0000256" key="5">
    <source>
        <dbReference type="ARBA" id="ARBA00022729"/>
    </source>
</evidence>
<feature type="domain" description="TonB-dependent receptor-like beta-barrel" evidence="12">
    <location>
        <begin position="170"/>
        <end position="593"/>
    </location>
</feature>
<evidence type="ECO:0000259" key="12">
    <source>
        <dbReference type="Pfam" id="PF00593"/>
    </source>
</evidence>
<comment type="subcellular location">
    <subcellularLocation>
        <location evidence="1 10">Cell outer membrane</location>
        <topology evidence="1 10">Multi-pass membrane protein</topology>
    </subcellularLocation>
</comment>
<dbReference type="OrthoDB" id="9764669at2"/>
<evidence type="ECO:0000256" key="3">
    <source>
        <dbReference type="ARBA" id="ARBA00022452"/>
    </source>
</evidence>
<keyword evidence="6" id="KW-0406">Ion transport</keyword>
<dbReference type="EMBL" id="CP013251">
    <property type="protein sequence ID" value="AMO57930.1"/>
    <property type="molecule type" value="Genomic_DNA"/>
</dbReference>
<evidence type="ECO:0000256" key="2">
    <source>
        <dbReference type="ARBA" id="ARBA00022448"/>
    </source>
</evidence>
<evidence type="ECO:0000256" key="4">
    <source>
        <dbReference type="ARBA" id="ARBA00022692"/>
    </source>
</evidence>
<dbReference type="KEGG" id="emp:EZMO1_3992"/>
<dbReference type="AlphaFoldDB" id="A0A142BGQ4"/>
<keyword evidence="9 10" id="KW-0998">Cell outer membrane</keyword>
<evidence type="ECO:0000256" key="6">
    <source>
        <dbReference type="ARBA" id="ARBA00023065"/>
    </source>
</evidence>
<keyword evidence="2 10" id="KW-0813">Transport</keyword>
<gene>
    <name evidence="14" type="primary">btuB3</name>
    <name evidence="14" type="ORF">EZMO1_3992</name>
</gene>
<evidence type="ECO:0000256" key="7">
    <source>
        <dbReference type="ARBA" id="ARBA00023077"/>
    </source>
</evidence>
<dbReference type="InterPro" id="IPR039426">
    <property type="entry name" value="TonB-dep_rcpt-like"/>
</dbReference>
<dbReference type="RefSeq" id="WP_051789908.1">
    <property type="nucleotide sequence ID" value="NZ_CP013251.1"/>
</dbReference>
<sequence length="621" mass="69125">MSYKLQAAIGVAVAGFVNASVATDDVYRLDDVVVTASRTAQTVDQALAPVTVITREEIERSQASSVVELLNKTPGMQMATSGGPGSSASVFLRGTKTGQTLVLLDGQKINSTSMNVAPLQYIDPDMIERIEVVRGPKSSLYGADAMGGVIQIFTRQGYGKPRLRLKAGIGTHGTGEYNANYSGEHNGYRFNLGANFYETQGYDHTDSKIGRDGDDDGYRNKSISGSVSKQFESGLDAGVSVYHTEGKAEYDHNHNGWGDLETKPYNDFSVTSLNSHLMIPVNEVWSTRLEAGYIKEDAFRREEGRGEDKLASFAKGRRYSASWQNDVEWQESQLLTAGLDYSYETIDTGTKYPEDNRYNYGVFAQQLSSFESSDLQIGLRHDKNETYGNKTTGNIAWGFDLPYNLRLIPSYGTAFRAPTFSDLYFPGSGNPNLKPEKSENFEVELKGKFKTISWSASIFRNNIDDMFLYVSKPTDDNEFAGHMENVEKARITGFEFAASTRIEGWDVNANITLLDPENRTKNKVLERRAKQLINLDADRRFGKFNVGGTIRGQGRTYNDVNNNQELAGFMTVDLRGGYQISSELKTEFKLTNLLDKQYTTTLGYKSEPFNGMLSLIWTPEL</sequence>
<dbReference type="PANTHER" id="PTHR30069">
    <property type="entry name" value="TONB-DEPENDENT OUTER MEMBRANE RECEPTOR"/>
    <property type="match status" value="1"/>
</dbReference>
<dbReference type="InterPro" id="IPR036942">
    <property type="entry name" value="Beta-barrel_TonB_sf"/>
</dbReference>
<dbReference type="GO" id="GO:0006811">
    <property type="term" value="P:monoatomic ion transport"/>
    <property type="evidence" value="ECO:0007669"/>
    <property type="project" value="UniProtKB-KW"/>
</dbReference>
<keyword evidence="5" id="KW-0732">Signal</keyword>
<name>A0A142BGQ4_9GAMM</name>
<evidence type="ECO:0000256" key="9">
    <source>
        <dbReference type="ARBA" id="ARBA00023237"/>
    </source>
</evidence>
<dbReference type="Gene3D" id="2.170.130.10">
    <property type="entry name" value="TonB-dependent receptor, plug domain"/>
    <property type="match status" value="1"/>
</dbReference>
<dbReference type="PROSITE" id="PS52016">
    <property type="entry name" value="TONB_DEPENDENT_REC_3"/>
    <property type="match status" value="1"/>
</dbReference>
<comment type="similarity">
    <text evidence="10 11">Belongs to the TonB-dependent receptor family.</text>
</comment>
<evidence type="ECO:0000256" key="10">
    <source>
        <dbReference type="PROSITE-ProRule" id="PRU01360"/>
    </source>
</evidence>
<dbReference type="PATRIC" id="fig|570277.3.peg.4299"/>
<dbReference type="PANTHER" id="PTHR30069:SF53">
    <property type="entry name" value="COLICIN I RECEPTOR-RELATED"/>
    <property type="match status" value="1"/>
</dbReference>
<evidence type="ECO:0000256" key="1">
    <source>
        <dbReference type="ARBA" id="ARBA00004571"/>
    </source>
</evidence>
<dbReference type="InterPro" id="IPR012910">
    <property type="entry name" value="Plug_dom"/>
</dbReference>
<evidence type="ECO:0000256" key="8">
    <source>
        <dbReference type="ARBA" id="ARBA00023136"/>
    </source>
</evidence>
<reference evidence="14 15" key="1">
    <citation type="journal article" date="2016" name="Front. Microbiol.">
        <title>Genomic Insight into the Host-Endosymbiont Relationship of Endozoicomonas montiporae CL-33(T) with its Coral Host.</title>
        <authorList>
            <person name="Ding J.-Y."/>
            <person name="Shiu J.-H."/>
            <person name="Chen W.-M."/>
            <person name="Chiang Y.-R."/>
            <person name="Tang S.-L."/>
        </authorList>
    </citation>
    <scope>NUCLEOTIDE SEQUENCE [LARGE SCALE GENOMIC DNA]</scope>
    <source>
        <strain evidence="14 15">CL-33</strain>
    </source>
</reference>
<keyword evidence="4 10" id="KW-0812">Transmembrane</keyword>
<dbReference type="Proteomes" id="UP000071065">
    <property type="component" value="Chromosome"/>
</dbReference>
<evidence type="ECO:0000259" key="13">
    <source>
        <dbReference type="Pfam" id="PF07715"/>
    </source>
</evidence>
<dbReference type="Gene3D" id="2.40.170.20">
    <property type="entry name" value="TonB-dependent receptor, beta-barrel domain"/>
    <property type="match status" value="1"/>
</dbReference>
<dbReference type="Pfam" id="PF00593">
    <property type="entry name" value="TonB_dep_Rec_b-barrel"/>
    <property type="match status" value="1"/>
</dbReference>
<dbReference type="GO" id="GO:0009279">
    <property type="term" value="C:cell outer membrane"/>
    <property type="evidence" value="ECO:0007669"/>
    <property type="project" value="UniProtKB-SubCell"/>
</dbReference>